<dbReference type="GeneID" id="20640115"/>
<sequence>MRRSLREGRTDSLTTTEAEERGFKIPGFSKLSSLFNKNPKIGNAIASNPSIANAMKDPTVTKTITTLKNKPGLLAKLKKTTTYKEIAPKLKTNTLTTRDIERLGKETVKASGKKGYMYGMVIAAAATIVGLVVIALIEDATSKSD</sequence>
<feature type="transmembrane region" description="Helical" evidence="1">
    <location>
        <begin position="115"/>
        <end position="137"/>
    </location>
</feature>
<proteinExistence type="predicted"/>
<keyword evidence="3" id="KW-1185">Reference proteome</keyword>
<dbReference type="RefSeq" id="XP_009524870.1">
    <property type="nucleotide sequence ID" value="XM_009526575.1"/>
</dbReference>
<keyword evidence="1" id="KW-0472">Membrane</keyword>
<reference evidence="2 3" key="1">
    <citation type="journal article" date="2006" name="Science">
        <title>Phytophthora genome sequences uncover evolutionary origins and mechanisms of pathogenesis.</title>
        <authorList>
            <person name="Tyler B.M."/>
            <person name="Tripathy S."/>
            <person name="Zhang X."/>
            <person name="Dehal P."/>
            <person name="Jiang R.H."/>
            <person name="Aerts A."/>
            <person name="Arredondo F.D."/>
            <person name="Baxter L."/>
            <person name="Bensasson D."/>
            <person name="Beynon J.L."/>
            <person name="Chapman J."/>
            <person name="Damasceno C.M."/>
            <person name="Dorrance A.E."/>
            <person name="Dou D."/>
            <person name="Dickerman A.W."/>
            <person name="Dubchak I.L."/>
            <person name="Garbelotto M."/>
            <person name="Gijzen M."/>
            <person name="Gordon S.G."/>
            <person name="Govers F."/>
            <person name="Grunwald N.J."/>
            <person name="Huang W."/>
            <person name="Ivors K.L."/>
            <person name="Jones R.W."/>
            <person name="Kamoun S."/>
            <person name="Krampis K."/>
            <person name="Lamour K.H."/>
            <person name="Lee M.K."/>
            <person name="McDonald W.H."/>
            <person name="Medina M."/>
            <person name="Meijer H.J."/>
            <person name="Nordberg E.K."/>
            <person name="Maclean D.J."/>
            <person name="Ospina-Giraldo M.D."/>
            <person name="Morris P.F."/>
            <person name="Phuntumart V."/>
            <person name="Putnam N.H."/>
            <person name="Rash S."/>
            <person name="Rose J.K."/>
            <person name="Sakihama Y."/>
            <person name="Salamov A.A."/>
            <person name="Savidor A."/>
            <person name="Scheuring C.F."/>
            <person name="Smith B.M."/>
            <person name="Sobral B.W."/>
            <person name="Terry A."/>
            <person name="Torto-Alalibo T.A."/>
            <person name="Win J."/>
            <person name="Xu Z."/>
            <person name="Zhang H."/>
            <person name="Grigoriev I.V."/>
            <person name="Rokhsar D.S."/>
            <person name="Boore J.L."/>
        </authorList>
    </citation>
    <scope>NUCLEOTIDE SEQUENCE [LARGE SCALE GENOMIC DNA]</scope>
    <source>
        <strain evidence="2 3">P6497</strain>
    </source>
</reference>
<keyword evidence="1" id="KW-0812">Transmembrane</keyword>
<keyword evidence="1" id="KW-1133">Transmembrane helix</keyword>
<dbReference type="InParanoid" id="G4ZCC5"/>
<organism evidence="2 3">
    <name type="scientific">Phytophthora sojae (strain P6497)</name>
    <name type="common">Soybean stem and root rot agent</name>
    <name type="synonym">Phytophthora megasperma f. sp. glycines</name>
    <dbReference type="NCBI Taxonomy" id="1094619"/>
    <lineage>
        <taxon>Eukaryota</taxon>
        <taxon>Sar</taxon>
        <taxon>Stramenopiles</taxon>
        <taxon>Oomycota</taxon>
        <taxon>Peronosporomycetes</taxon>
        <taxon>Peronosporales</taxon>
        <taxon>Peronosporaceae</taxon>
        <taxon>Phytophthora</taxon>
    </lineage>
</organism>
<evidence type="ECO:0008006" key="4">
    <source>
        <dbReference type="Google" id="ProtNLM"/>
    </source>
</evidence>
<protein>
    <recommendedName>
        <fullName evidence="4">RxLR effector protein</fullName>
    </recommendedName>
</protein>
<dbReference type="Proteomes" id="UP000002640">
    <property type="component" value="Unassembled WGS sequence"/>
</dbReference>
<evidence type="ECO:0000256" key="1">
    <source>
        <dbReference type="SAM" id="Phobius"/>
    </source>
</evidence>
<dbReference type="EMBL" id="JH159153">
    <property type="protein sequence ID" value="EGZ22153.1"/>
    <property type="molecule type" value="Genomic_DNA"/>
</dbReference>
<dbReference type="KEGG" id="psoj:PHYSODRAFT_285699"/>
<gene>
    <name evidence="2" type="ORF">PHYSODRAFT_285699</name>
</gene>
<evidence type="ECO:0000313" key="3">
    <source>
        <dbReference type="Proteomes" id="UP000002640"/>
    </source>
</evidence>
<accession>G4ZCC5</accession>
<dbReference type="Gene3D" id="1.10.260.100">
    <property type="match status" value="1"/>
</dbReference>
<evidence type="ECO:0000313" key="2">
    <source>
        <dbReference type="EMBL" id="EGZ22153.1"/>
    </source>
</evidence>
<name>G4ZCC5_PHYSP</name>
<dbReference type="AlphaFoldDB" id="G4ZCC5"/>